<keyword evidence="2" id="KW-1185">Reference proteome</keyword>
<evidence type="ECO:0000313" key="1">
    <source>
        <dbReference type="EMBL" id="GFY29589.1"/>
    </source>
</evidence>
<dbReference type="EMBL" id="BMAU01021388">
    <property type="protein sequence ID" value="GFY29589.1"/>
    <property type="molecule type" value="Genomic_DNA"/>
</dbReference>
<dbReference type="AlphaFoldDB" id="A0A8X6W7I0"/>
<comment type="caution">
    <text evidence="1">The sequence shown here is derived from an EMBL/GenBank/DDBJ whole genome shotgun (WGS) entry which is preliminary data.</text>
</comment>
<name>A0A8X6W7I0_TRICX</name>
<proteinExistence type="predicted"/>
<gene>
    <name evidence="1" type="ORF">TNCV_2627591</name>
</gene>
<dbReference type="Proteomes" id="UP000887159">
    <property type="component" value="Unassembled WGS sequence"/>
</dbReference>
<reference evidence="1" key="1">
    <citation type="submission" date="2020-08" db="EMBL/GenBank/DDBJ databases">
        <title>Multicomponent nature underlies the extraordinary mechanical properties of spider dragline silk.</title>
        <authorList>
            <person name="Kono N."/>
            <person name="Nakamura H."/>
            <person name="Mori M."/>
            <person name="Yoshida Y."/>
            <person name="Ohtoshi R."/>
            <person name="Malay A.D."/>
            <person name="Moran D.A.P."/>
            <person name="Tomita M."/>
            <person name="Numata K."/>
            <person name="Arakawa K."/>
        </authorList>
    </citation>
    <scope>NUCLEOTIDE SEQUENCE</scope>
</reference>
<protein>
    <submittedName>
        <fullName evidence="1">Uncharacterized protein</fullName>
    </submittedName>
</protein>
<accession>A0A8X6W7I0</accession>
<evidence type="ECO:0000313" key="2">
    <source>
        <dbReference type="Proteomes" id="UP000887159"/>
    </source>
</evidence>
<organism evidence="1 2">
    <name type="scientific">Trichonephila clavipes</name>
    <name type="common">Golden silk orbweaver</name>
    <name type="synonym">Nephila clavipes</name>
    <dbReference type="NCBI Taxonomy" id="2585209"/>
    <lineage>
        <taxon>Eukaryota</taxon>
        <taxon>Metazoa</taxon>
        <taxon>Ecdysozoa</taxon>
        <taxon>Arthropoda</taxon>
        <taxon>Chelicerata</taxon>
        <taxon>Arachnida</taxon>
        <taxon>Araneae</taxon>
        <taxon>Araneomorphae</taxon>
        <taxon>Entelegynae</taxon>
        <taxon>Araneoidea</taxon>
        <taxon>Nephilidae</taxon>
        <taxon>Trichonephila</taxon>
    </lineage>
</organism>
<sequence length="115" mass="12978">MGYDCLPNYLFRFGVLETPNRSICEEDVVLNAQHLLLCPTLSSYCISDRVVGYLNMRQTEHLTSTFAQASQGPRSKSGKQLTKVEMPGEIFCRSPGSTQNCRDLEEEECYFRLGG</sequence>